<protein>
    <submittedName>
        <fullName evidence="1">Uncharacterized protein KIAA0930</fullName>
    </submittedName>
</protein>
<dbReference type="InterPro" id="IPR019141">
    <property type="entry name" value="DUF2045"/>
</dbReference>
<dbReference type="PANTHER" id="PTHR21477:SF13">
    <property type="entry name" value="KIAA0930"/>
    <property type="match status" value="1"/>
</dbReference>
<reference evidence="1 2" key="1">
    <citation type="submission" date="2021-06" db="EMBL/GenBank/DDBJ databases">
        <title>Caerostris extrusa draft genome.</title>
        <authorList>
            <person name="Kono N."/>
            <person name="Arakawa K."/>
        </authorList>
    </citation>
    <scope>NUCLEOTIDE SEQUENCE [LARGE SCALE GENOMIC DNA]</scope>
</reference>
<gene>
    <name evidence="1" type="primary">K0930</name>
    <name evidence="1" type="ORF">CEXT_639271</name>
</gene>
<proteinExistence type="predicted"/>
<sequence>RRIWICYFEHNKFLNEFFLQHFLHHCENRDDMLFFVRKHEKRGVSRYIPKFETAIEVFRKDSRKLPKCDPDIDWEDTVYLNLIFTRI</sequence>
<dbReference type="EMBL" id="BPLR01019680">
    <property type="protein sequence ID" value="GIX70458.1"/>
    <property type="molecule type" value="Genomic_DNA"/>
</dbReference>
<name>A0AAV4MEY0_CAEEX</name>
<dbReference type="AlphaFoldDB" id="A0AAV4MEY0"/>
<evidence type="ECO:0000313" key="1">
    <source>
        <dbReference type="EMBL" id="GIX70458.1"/>
    </source>
</evidence>
<accession>A0AAV4MEY0</accession>
<dbReference type="Pfam" id="PF09741">
    <property type="entry name" value="DUF2045"/>
    <property type="match status" value="1"/>
</dbReference>
<organism evidence="1 2">
    <name type="scientific">Caerostris extrusa</name>
    <name type="common">Bark spider</name>
    <name type="synonym">Caerostris bankana</name>
    <dbReference type="NCBI Taxonomy" id="172846"/>
    <lineage>
        <taxon>Eukaryota</taxon>
        <taxon>Metazoa</taxon>
        <taxon>Ecdysozoa</taxon>
        <taxon>Arthropoda</taxon>
        <taxon>Chelicerata</taxon>
        <taxon>Arachnida</taxon>
        <taxon>Araneae</taxon>
        <taxon>Araneomorphae</taxon>
        <taxon>Entelegynae</taxon>
        <taxon>Araneoidea</taxon>
        <taxon>Araneidae</taxon>
        <taxon>Caerostris</taxon>
    </lineage>
</organism>
<feature type="non-terminal residue" evidence="1">
    <location>
        <position position="1"/>
    </location>
</feature>
<keyword evidence="2" id="KW-1185">Reference proteome</keyword>
<dbReference type="PANTHER" id="PTHR21477">
    <property type="entry name" value="ZGC:172139"/>
    <property type="match status" value="1"/>
</dbReference>
<comment type="caution">
    <text evidence="1">The sequence shown here is derived from an EMBL/GenBank/DDBJ whole genome shotgun (WGS) entry which is preliminary data.</text>
</comment>
<dbReference type="Proteomes" id="UP001054945">
    <property type="component" value="Unassembled WGS sequence"/>
</dbReference>
<evidence type="ECO:0000313" key="2">
    <source>
        <dbReference type="Proteomes" id="UP001054945"/>
    </source>
</evidence>